<dbReference type="InterPro" id="IPR019734">
    <property type="entry name" value="TPR_rpt"/>
</dbReference>
<evidence type="ECO:0000256" key="4">
    <source>
        <dbReference type="ARBA" id="ARBA00023043"/>
    </source>
</evidence>
<dbReference type="SUPFAM" id="SSF48403">
    <property type="entry name" value="Ankyrin repeat"/>
    <property type="match status" value="1"/>
</dbReference>
<proteinExistence type="inferred from homology"/>
<dbReference type="InterPro" id="IPR002110">
    <property type="entry name" value="Ankyrin_rpt"/>
</dbReference>
<feature type="chain" id="PRO_5043799207" description="Fungal N-terminal domain-containing protein" evidence="9">
    <location>
        <begin position="24"/>
        <end position="934"/>
    </location>
</feature>
<feature type="compositionally biased region" description="Low complexity" evidence="8">
    <location>
        <begin position="599"/>
        <end position="629"/>
    </location>
</feature>
<dbReference type="AlphaFoldDB" id="A0AAV9UQQ8"/>
<feature type="compositionally biased region" description="Low complexity" evidence="8">
    <location>
        <begin position="665"/>
        <end position="685"/>
    </location>
</feature>
<gene>
    <name evidence="10" type="ORF">TWF696_008066</name>
</gene>
<dbReference type="EMBL" id="JAVHNQ010000006">
    <property type="protein sequence ID" value="KAK6344429.1"/>
    <property type="molecule type" value="Genomic_DNA"/>
</dbReference>
<dbReference type="InterPro" id="IPR036770">
    <property type="entry name" value="Ankyrin_rpt-contain_sf"/>
</dbReference>
<dbReference type="InterPro" id="IPR011990">
    <property type="entry name" value="TPR-like_helical_dom_sf"/>
</dbReference>
<keyword evidence="4 6" id="KW-0040">ANK repeat</keyword>
<dbReference type="Pfam" id="PF00023">
    <property type="entry name" value="Ank"/>
    <property type="match status" value="1"/>
</dbReference>
<keyword evidence="11" id="KW-1185">Reference proteome</keyword>
<feature type="region of interest" description="Disordered" evidence="8">
    <location>
        <begin position="314"/>
        <end position="385"/>
    </location>
</feature>
<protein>
    <recommendedName>
        <fullName evidence="12">Fungal N-terminal domain-containing protein</fullName>
    </recommendedName>
</protein>
<accession>A0AAV9UQQ8</accession>
<dbReference type="Gene3D" id="1.25.40.10">
    <property type="entry name" value="Tetratricopeptide repeat domain"/>
    <property type="match status" value="1"/>
</dbReference>
<dbReference type="PANTHER" id="PTHR24173">
    <property type="entry name" value="ANKYRIN REPEAT CONTAINING"/>
    <property type="match status" value="1"/>
</dbReference>
<sequence length="934" mass="101035">MDPLSIAASVAGLLSLCIQVGQTVTTLAEALANVDNTISSFRGEIDALAGVLAAIGASFSDPTRHRILEAASNGTGHIGQYWKGVDVSLTHCHATLRKMGAVLDGVQTSRRTRIFRSFGKHLKLSSEEGVLTLYRQEVQSHTANLQISLQMISVCVSLAADDMNADAAVRLDDLSDDVRNIRQLLETTKSGLPSPKAGDVVAMTLVSSSQSVVDDLQGCLGAAELLISDASTLAEMQSVRESTVTRRPSLHRDSNNRAAVNATSKLKQSFATRMQERRPPATDRDSVRESVLAVPNYFTEDRRNRVQDWINAPTADTLSDSSSDLATNRTPPTDGGRSVASISTQATSPLLDRLKLSSNPSWGLTPHMEDAREDDEDGANREDALSVSSDIDSGFKSNLYYAGLQYFEQGDYVHAERFFTKALQASEADGNQSTDSTLLHLKFYLAQTLSKQRLWDDALALLYTLQSLVPTAKTEDSLEWLEASIKHEFALVYLGKGLLGDARRHAKSAASQRKKLHGKSDARFFASIGLLADICEGQGDPVTAEGYRGFIPLRSAHLYTHLLKPIPTINIDDKEAVVPPAAAVDDTLNEPSPSPPVRVPSTSTNSSRPSFPPSRSTSFASRTPTTPATQLSDPQPLRHAQTFPYADPHPGAVELPAISYTDAQPTTPTTPTNTTSTTPTKTPSPQLKEFIETFRQVGQYQMLGWKDKAARAAIAYYRTFADSGRYRLVSRYMDDIAWRALERNITEGLSSLSSTGHGFSAIHFFALLGVPSVVKLLLDRKADVSAKACGIFGYTQGSGERKRGGKLSGLARSLSRSSISSVAGFAAEWTPLHFAAAYAGDPDTIRALVERGAALEERAGKGWTPLLLATRKAALDMERYLDHSRDLQAVEVLVEGGARVDAVDDDGLGVMAHAHCMKTEEELARYLLGLSVGG</sequence>
<organism evidence="10 11">
    <name type="scientific">Orbilia brochopaga</name>
    <dbReference type="NCBI Taxonomy" id="3140254"/>
    <lineage>
        <taxon>Eukaryota</taxon>
        <taxon>Fungi</taxon>
        <taxon>Dikarya</taxon>
        <taxon>Ascomycota</taxon>
        <taxon>Pezizomycotina</taxon>
        <taxon>Orbiliomycetes</taxon>
        <taxon>Orbiliales</taxon>
        <taxon>Orbiliaceae</taxon>
        <taxon>Orbilia</taxon>
    </lineage>
</organism>
<reference evidence="10 11" key="1">
    <citation type="submission" date="2019-10" db="EMBL/GenBank/DDBJ databases">
        <authorList>
            <person name="Palmer J.M."/>
        </authorList>
    </citation>
    <scope>NUCLEOTIDE SEQUENCE [LARGE SCALE GENOMIC DNA]</scope>
    <source>
        <strain evidence="10 11">TWF696</strain>
    </source>
</reference>
<keyword evidence="9" id="KW-0732">Signal</keyword>
<feature type="repeat" description="ANK" evidence="6">
    <location>
        <begin position="861"/>
        <end position="905"/>
    </location>
</feature>
<keyword evidence="2" id="KW-0677">Repeat</keyword>
<evidence type="ECO:0000256" key="2">
    <source>
        <dbReference type="ARBA" id="ARBA00022737"/>
    </source>
</evidence>
<dbReference type="SUPFAM" id="SSF48452">
    <property type="entry name" value="TPR-like"/>
    <property type="match status" value="1"/>
</dbReference>
<evidence type="ECO:0000256" key="8">
    <source>
        <dbReference type="SAM" id="MobiDB-lite"/>
    </source>
</evidence>
<dbReference type="PROSITE" id="PS50005">
    <property type="entry name" value="TPR"/>
    <property type="match status" value="1"/>
</dbReference>
<evidence type="ECO:0000256" key="6">
    <source>
        <dbReference type="PROSITE-ProRule" id="PRU00023"/>
    </source>
</evidence>
<evidence type="ECO:0000256" key="7">
    <source>
        <dbReference type="PROSITE-ProRule" id="PRU00339"/>
    </source>
</evidence>
<feature type="compositionally biased region" description="Low complexity" evidence="8">
    <location>
        <begin position="314"/>
        <end position="327"/>
    </location>
</feature>
<feature type="region of interest" description="Disordered" evidence="8">
    <location>
        <begin position="661"/>
        <end position="685"/>
    </location>
</feature>
<evidence type="ECO:0000256" key="3">
    <source>
        <dbReference type="ARBA" id="ARBA00022786"/>
    </source>
</evidence>
<comment type="caution">
    <text evidence="10">The sequence shown here is derived from an EMBL/GenBank/DDBJ whole genome shotgun (WGS) entry which is preliminary data.</text>
</comment>
<feature type="repeat" description="TPR" evidence="7">
    <location>
        <begin position="396"/>
        <end position="429"/>
    </location>
</feature>
<evidence type="ECO:0008006" key="12">
    <source>
        <dbReference type="Google" id="ProtNLM"/>
    </source>
</evidence>
<comment type="similarity">
    <text evidence="5">Belongs to the fem-1 family.</text>
</comment>
<feature type="repeat" description="ANK" evidence="6">
    <location>
        <begin position="827"/>
        <end position="860"/>
    </location>
</feature>
<evidence type="ECO:0000256" key="9">
    <source>
        <dbReference type="SAM" id="SignalP"/>
    </source>
</evidence>
<feature type="signal peptide" evidence="9">
    <location>
        <begin position="1"/>
        <end position="23"/>
    </location>
</feature>
<feature type="repeat" description="ANK" evidence="6">
    <location>
        <begin position="757"/>
        <end position="789"/>
    </location>
</feature>
<comment type="pathway">
    <text evidence="1">Protein modification; protein ubiquitination.</text>
</comment>
<feature type="region of interest" description="Disordered" evidence="8">
    <location>
        <begin position="241"/>
        <end position="262"/>
    </location>
</feature>
<evidence type="ECO:0000256" key="5">
    <source>
        <dbReference type="ARBA" id="ARBA00038500"/>
    </source>
</evidence>
<name>A0AAV9UQQ8_9PEZI</name>
<dbReference type="Gene3D" id="1.25.40.20">
    <property type="entry name" value="Ankyrin repeat-containing domain"/>
    <property type="match status" value="1"/>
</dbReference>
<dbReference type="Proteomes" id="UP001375240">
    <property type="component" value="Unassembled WGS sequence"/>
</dbReference>
<evidence type="ECO:0000256" key="1">
    <source>
        <dbReference type="ARBA" id="ARBA00004906"/>
    </source>
</evidence>
<evidence type="ECO:0000313" key="10">
    <source>
        <dbReference type="EMBL" id="KAK6344429.1"/>
    </source>
</evidence>
<keyword evidence="3" id="KW-0833">Ubl conjugation pathway</keyword>
<evidence type="ECO:0000313" key="11">
    <source>
        <dbReference type="Proteomes" id="UP001375240"/>
    </source>
</evidence>
<dbReference type="SMART" id="SM00248">
    <property type="entry name" value="ANK"/>
    <property type="match status" value="3"/>
</dbReference>
<dbReference type="PROSITE" id="PS50297">
    <property type="entry name" value="ANK_REP_REGION"/>
    <property type="match status" value="1"/>
</dbReference>
<feature type="region of interest" description="Disordered" evidence="8">
    <location>
        <begin position="584"/>
        <end position="648"/>
    </location>
</feature>
<dbReference type="PANTHER" id="PTHR24173:SF74">
    <property type="entry name" value="ANKYRIN REPEAT DOMAIN-CONTAINING PROTEIN 16"/>
    <property type="match status" value="1"/>
</dbReference>
<dbReference type="PROSITE" id="PS50088">
    <property type="entry name" value="ANK_REPEAT"/>
    <property type="match status" value="3"/>
</dbReference>
<keyword evidence="7" id="KW-0802">TPR repeat</keyword>